<feature type="region of interest" description="Disordered" evidence="11">
    <location>
        <begin position="3609"/>
        <end position="3894"/>
    </location>
</feature>
<feature type="repeat" description="ANK" evidence="9">
    <location>
        <begin position="43"/>
        <end position="77"/>
    </location>
</feature>
<feature type="compositionally biased region" description="Polar residues" evidence="11">
    <location>
        <begin position="3104"/>
        <end position="3114"/>
    </location>
</feature>
<feature type="compositionally biased region" description="Basic and acidic residues" evidence="11">
    <location>
        <begin position="1745"/>
        <end position="1761"/>
    </location>
</feature>
<protein>
    <submittedName>
        <fullName evidence="14">Ankyrin-2</fullName>
    </submittedName>
</protein>
<keyword evidence="8" id="KW-0206">Cytoskeleton</keyword>
<dbReference type="FunFam" id="2.60.220.30:FF:000002">
    <property type="entry name" value="Ankyrin-3 isoform 2"/>
    <property type="match status" value="1"/>
</dbReference>
<feature type="compositionally biased region" description="Low complexity" evidence="11">
    <location>
        <begin position="1437"/>
        <end position="1452"/>
    </location>
</feature>
<evidence type="ECO:0000256" key="7">
    <source>
        <dbReference type="ARBA" id="ARBA00023136"/>
    </source>
</evidence>
<feature type="domain" description="ZU5" evidence="13">
    <location>
        <begin position="413"/>
        <end position="570"/>
    </location>
</feature>
<evidence type="ECO:0000256" key="10">
    <source>
        <dbReference type="SAM" id="Coils"/>
    </source>
</evidence>
<feature type="compositionally biased region" description="Polar residues" evidence="11">
    <location>
        <begin position="1269"/>
        <end position="1278"/>
    </location>
</feature>
<dbReference type="EMBL" id="LNIX01000022">
    <property type="protein sequence ID" value="OXA43360.1"/>
    <property type="molecule type" value="Genomic_DNA"/>
</dbReference>
<feature type="region of interest" description="Disordered" evidence="11">
    <location>
        <begin position="2041"/>
        <end position="2078"/>
    </location>
</feature>
<feature type="region of interest" description="Disordered" evidence="11">
    <location>
        <begin position="3907"/>
        <end position="4078"/>
    </location>
</feature>
<feature type="compositionally biased region" description="Basic and acidic residues" evidence="11">
    <location>
        <begin position="3442"/>
        <end position="3464"/>
    </location>
</feature>
<feature type="compositionally biased region" description="Low complexity" evidence="11">
    <location>
        <begin position="3139"/>
        <end position="3153"/>
    </location>
</feature>
<feature type="repeat" description="ANK" evidence="9">
    <location>
        <begin position="244"/>
        <end position="276"/>
    </location>
</feature>
<evidence type="ECO:0000256" key="11">
    <source>
        <dbReference type="SAM" id="MobiDB-lite"/>
    </source>
</evidence>
<evidence type="ECO:0000256" key="2">
    <source>
        <dbReference type="ARBA" id="ARBA00004370"/>
    </source>
</evidence>
<sequence length="4331" mass="471278">MLMKIAFLVMKSENYFSIKVKNDDKVAAILLDKGADVAARTSRGWTPLHLAGKYNTGNTKVANLLISRGAPVNAEGKNQLTPLHTSCHHKNNEVALLLLNNEADPKCLAKNNYSPLHIAAKQNQIDIATALLEYGAEVNGQSRQGYTPIHLAADQGNTDMVALLIQHGGDANAGAKNQLRPLHLAAQNDHVRSASVLVSSGNAEIDPQTQSGYSPLHVASHFGQAGMVRYLLQNGANVHLTTEAGNTALHHAAQQGQTLIITLLLEKKADPDVVNNSGQNPLAIAEKLGYVSVVETLKIVTTTITTTTTTTTTIEERYKVLAPESMNENLASDSEDEGAEDAANEAYRYLTVDDMKSLGDDSMPIDVTRDEQPHRDSGYLHGDDKYENIVTQKYTQLAADNVDISRTPIQIGFLVSFMVDARGGAMRGCRHSGVRVIIPPRKAASPMRITCRYLKKDRLVHPPPLMEGEALASRILELGPAAAKFLGPVILEVPHFASLRGHEREIVILRSDNGETWREHNLDATEEAVQDVLNESFDANDLKQLEDLKTNRITRILTTDFPQYFALVSRIRQEVHAVGPEGGMVSSTVVPQVQAVFPQGALTKRIKVGLQAQPIHIDLVNKVAGSRVSVSPIVTVEPRRRKFHKPITLTIPKPKSQDPNCVLRLLCSITGGTTRAQWEDVTGSTPLSIVNDCISFTTTVSARFWLIDCRHASHDVTRMATDLYREVIHVPFMAKFVIFAKRIELTEARLRVFCMTDDREEKTLEGQEHFTEVAKSRDVEVLEGKQQWIEMAGNLAPVTKSGEQLRLKFIAFRENRLPFLVRLRDVNADAVGRIIFMRDSKSSQKGDQAPVCNLNIVLPDQIMPDEPSLPPSISSSPRLPLHTNRYNIKNVAYSSTPRHGVLSVGEIHRGDLKISDVANLLDDDWIPLARNLGITDPDITIIEAEYPQSPHQQFPSQATVMLRLWMQQAGDRATGNTLEKALDSIGRGDIIKHCIGNIAPVTDASEKLLAQSQVALESQIIQPQTKQDRRNLSLDDEQDLMKDSESLEDLSQTDAFRNKQAKRRSMTPTDEEGGPNVMTSSYERDEQKYSAEEKESRPEEKVSAKVHWEAGPGDEEVKSVKFTTTTTTTITSAVDRASSKSEESVGFGTPEKGKHSYSSEEKETESQSQSAFDTGISVTTTSASVSIIRDSSSREPDTEGEVSDFSLTSPKKETLGKDIIRKGVVTPSSFDDGVDDSTSSRVDDTFTLTEHDMTDQEEEDDKTLDASVPNIQAQAQVPTSLTLTTTTTTSEQIRVEKQQVKVETAKPQKPTPSPPATESTVTVKVVDKACSPLQTQVGTPEKEKLKPETVSRSQQMTTESVDAQVGTSPQDTKHKDVLTRLHNLTNMPIGDDEIYTTLKNQEAEMLSKSGEVVHSKAIETPYSGGKGSVSSTTDLMSPPATKADAAATTSPKGTTSGSIEDDEMQFDLSIEEEEASPDKQEETDENVPDVVPDAKPSDDKPSASMTTTTTTTTTITTKVITTGEESVPQQIIVKADDTTITAEERKDVKAEKAVISKKEETSTKRFIVEKSDQEEKSPQEEKKDLPEKIVILKEEVVVVETTTTSSTAGVSGPPVPQNYSNCKLTLPARKSPRVEEGTKPSKVETEKEKVEKDKKPEITPFPGETAKLTSLEHPKLTAMTEEKVSQEKVESEPSHKIETEKVELSQKIETGKPEPSQKIETTTEEKVTLEKVKPEPSQKITGKPEPSEKIETGDKQKEKVGEISPATDKPSKDDIVVEEETTTKSTQERKPSREKSLSEIDSKVSEIEAEFLQATARKDSKEDVIEVKAEEKVTKKVEVITKQVVKTVVETTPKKPSDTTSTLEKLAAKEIKHHHVEVESKKVEPPVTKPTTEKPKEEKVVKKPEPPAAVPLAGPAAGSPEPEMGTLLGMVSAEMVKRKEYQDHHKDVEPPASHVSAEEDESDNVSESLGSFGLISQAVRKSTGVMLATGITTAPEDIKKLEETLEEQQRPFFHRSVSREEVLDSIVSAAVAPASVEMAKAAKESIEEESEPILATPQSSSDISIEGDDESVPQKKTSISKEIVVESILSSLVAPVSPRAVESIEEASKVQKEEKVVTEPEKSSPPPLTHKEEVMETIVSAKIGPVMSIKAEIEISKQTIKQDDHTSIEKVESKEILEKVTSSSEKAEVKPDEKLAPIEPTEIKKAPEKPSRIPTLTSSGSEFTQKTVELVTTTKVSSIPVSSASEKDTNIKSPAEREIITEKVGLTFRQQQAAAFMSESDIRERQTEEVISELESQVFEFSDVAQKLESKTVSSKSEISSSQEKSATTVQEQLQKVVKSSSSDIEHTPKLYQIEKTIESKISEDASMSQTKTWISNGTESTVKVEIEKTTVIVQKDTKESPDKEKLSPAKETEKASPVKEEEKVLPVKEVEKVSPAKDAKTESPVKEAEKESPAKEEEKVSPAKEAEKVSPVKEAEKVSPVKEAEKVSPAKAAEKVSPVKEAEKVSPAKAAEKVSPAKEVEKVSPAKEAEKVSPVKEVEQISPAKEAGKVSPVKDAKKDSPVNEADKVSPVKEAEKVSPAKEAEKVSPAKEAEKLSPVKETEKVSPVKETKKVSPAKEAEKISPAKEVEKVSPVKEVEKVSPVKEVEKVSPVKEVEKVLPVKEVEKVLPVKEVEKVSPVKEVEKVSPVKEVEKVSPVKEVEKVSPVKEVEKVSPVKEVEKVSPVKEVEKVSPVKEVEKVLPVKEVEKVSPVKEVEKVSPVKEVEKVSPVKEVEKVSPVKEVEKVSPVKEVEKVSPVKEAEKIAPAKEVEKVSPVKDTEKLLPAKETDKSSPAKEAEKVSPAKEEEKILPVKDTEKLSPAKASEKELEKLSVAKDTEKAPPSLEKEKEKVSPEKEDKISPGEVKMSPVTEKVSPEKEKIPVVTQKEKPSPAKQTEKVSPAKEKPSEEVSVEKIQETTTKTLLTHDIQQVSDLDSEIERLEKEVFHVEVEEKKAAQSKFLTKSEKAVEDLDLEKIAVEKEKKAAAHSLSSIQEKPDLNLFQQLCVVHKEEEEEETEQTSPPEKVPKSASADKLRRDSESKDGDYDNVSMYSTSTSSSVITVIEKGSSQSLESQGKMSLDPEPTSSSSPPSSLVSEEKVPESSSLKITTTTTSSTLQREISEDSPSTGSSTTTTTTTTIIQQSTPEKSPRKKPNLTDVEKFVDEAREAAAQLKQEVKILRPDLTPTPTDQNLATTPVLRAMFGIGADSGGWLSDEDKLETVLEVEEKSPKRSSSEISSMDASSPKSSRGGDTPQPQLQQEVLTTEALEVFDKEPESVSEGVLTKSHPTTELSAEMKEEKVTVIARQVSESRADRVKTPDPTDQKSTKAAGGEFKEVMYFKEYTPRTVETEVSSSPKSGSTSPPSTTSFSKSSPITTSKVSHASHESLVKELKLTYEAGEPQQTIHDKEAYRKDAEDKDKDTAEEIRSPTSSLPRHDSPTFPRLQTSPLGPSSKAPVTKSPQKEEGDPALQHIHRDVSASSEELPVKGTSPQKSVSSSVSPEQERKSKKYFGPTKLIGKGKAKTSTHSLPDLQYQIQVSFDQHDLPRPKSAPAVITSEVFVKNLDVVYSYSDKDNEPVVIEQQSSFDIEIPRGTGSSSENSTAVSSATTESSRCISAAVSSVDSGGFPPSEKGSDVAGSPSASGSSVSDGVRSRKDSSDSKHSSGGGAGGDLLTSGEPISRTSSTSSSSHPKSGGSGGEIQSGDHTATESGSSGGSSKHESKSVSVSISRSGSEASSKSSRSSKSSVSVSGGSSHKASTTSASSKSGDSQSQGSGGSSGGGGGGGGGEECRSGGGSLGSGGGGGQSGSRSSLASSPLSISLSGGSESRTSESTELLVTRLSPPRIDPSGQFPNITDNLTPFISFTYSVKERELSAQAPPRTQEEEPEYEPVGQSSWSQEEQEQEQAPVGEGWHDPPQIQSKSSLKPEPIAAEAPQPPLEMTIKEEPEPEEEEFPIPESSFFDHKPHPGRETSAPTPPSSPIHAEVKLLVRTSENGRESVEIRSVKEVRVPSPVAPPSPQPRKEPLRQNPTPPDDDQYFYGDDDEERIASPIITQKLVVRFQEEPIVMQESQTSTTLRDEFDPLNQTQVFEQCIRKATPDGSVQETVITRTTTTSHTFSSQPPPTSYANEGVDIVEITDEDDLPPREEEPLEEHPSSVRFEQQQDDEDLDDFEKLEQELARQQQNTTQFVQETAEFGREIVDEIIADALSTLNVEEETEEQQPAEEEIPVPSPPLSPMDDSNSNSLSQPSEEVSEEGGLPTSGGGEGGGGDDDPAAAAPSATTPSKGKKKKKGRK</sequence>
<feature type="region of interest" description="Disordered" evidence="11">
    <location>
        <begin position="4148"/>
        <end position="4223"/>
    </location>
</feature>
<dbReference type="Pfam" id="PF17809">
    <property type="entry name" value="UPA_2"/>
    <property type="match status" value="1"/>
</dbReference>
<dbReference type="PROSITE" id="PS50297">
    <property type="entry name" value="ANK_REP_REGION"/>
    <property type="match status" value="5"/>
</dbReference>
<feature type="domain" description="Death" evidence="12">
    <location>
        <begin position="910"/>
        <end position="998"/>
    </location>
</feature>
<dbReference type="InterPro" id="IPR002110">
    <property type="entry name" value="Ankyrin_rpt"/>
</dbReference>
<dbReference type="Pfam" id="PF00791">
    <property type="entry name" value="ZU5"/>
    <property type="match status" value="1"/>
</dbReference>
<feature type="region of interest" description="Disordered" evidence="11">
    <location>
        <begin position="4247"/>
        <end position="4331"/>
    </location>
</feature>
<dbReference type="PANTHER" id="PTHR24123">
    <property type="entry name" value="ANKYRIN REPEAT-CONTAINING"/>
    <property type="match status" value="1"/>
</dbReference>
<keyword evidence="5" id="KW-0677">Repeat</keyword>
<gene>
    <name evidence="14" type="ORF">Fcan01_21891</name>
</gene>
<feature type="compositionally biased region" description="Acidic residues" evidence="11">
    <location>
        <begin position="4069"/>
        <end position="4078"/>
    </location>
</feature>
<feature type="compositionally biased region" description="Low complexity" evidence="11">
    <location>
        <begin position="1279"/>
        <end position="1290"/>
    </location>
</feature>
<organism evidence="14 15">
    <name type="scientific">Folsomia candida</name>
    <name type="common">Springtail</name>
    <dbReference type="NCBI Taxonomy" id="158441"/>
    <lineage>
        <taxon>Eukaryota</taxon>
        <taxon>Metazoa</taxon>
        <taxon>Ecdysozoa</taxon>
        <taxon>Arthropoda</taxon>
        <taxon>Hexapoda</taxon>
        <taxon>Collembola</taxon>
        <taxon>Entomobryomorpha</taxon>
        <taxon>Isotomoidea</taxon>
        <taxon>Isotomidae</taxon>
        <taxon>Proisotominae</taxon>
        <taxon>Folsomia</taxon>
    </lineage>
</organism>
<dbReference type="PRINTS" id="PR01415">
    <property type="entry name" value="ANKYRIN"/>
</dbReference>
<dbReference type="SMART" id="SM00218">
    <property type="entry name" value="ZU5"/>
    <property type="match status" value="1"/>
</dbReference>
<evidence type="ECO:0000256" key="4">
    <source>
        <dbReference type="ARBA" id="ARBA00022553"/>
    </source>
</evidence>
<feature type="compositionally biased region" description="Low complexity" evidence="11">
    <location>
        <begin position="3162"/>
        <end position="3183"/>
    </location>
</feature>
<feature type="compositionally biased region" description="Basic and acidic residues" evidence="11">
    <location>
        <begin position="2106"/>
        <end position="2122"/>
    </location>
</feature>
<feature type="compositionally biased region" description="Basic and acidic residues" evidence="11">
    <location>
        <begin position="4020"/>
        <end position="4045"/>
    </location>
</feature>
<dbReference type="InterPro" id="IPR000488">
    <property type="entry name" value="Death_dom"/>
</dbReference>
<feature type="compositionally biased region" description="Basic and acidic residues" evidence="11">
    <location>
        <begin position="1940"/>
        <end position="1949"/>
    </location>
</feature>
<feature type="compositionally biased region" description="Polar residues" evidence="11">
    <location>
        <begin position="1350"/>
        <end position="1370"/>
    </location>
</feature>
<feature type="region of interest" description="Disordered" evidence="11">
    <location>
        <begin position="1604"/>
        <end position="1803"/>
    </location>
</feature>
<keyword evidence="4" id="KW-0597">Phosphoprotein</keyword>
<feature type="compositionally biased region" description="Basic and acidic residues" evidence="11">
    <location>
        <begin position="1891"/>
        <end position="1905"/>
    </location>
</feature>
<feature type="region of interest" description="Disordered" evidence="11">
    <location>
        <begin position="1940"/>
        <end position="1967"/>
    </location>
</feature>
<evidence type="ECO:0000256" key="6">
    <source>
        <dbReference type="ARBA" id="ARBA00023043"/>
    </source>
</evidence>
<keyword evidence="3" id="KW-0963">Cytoplasm</keyword>
<feature type="compositionally biased region" description="Basic and acidic residues" evidence="11">
    <location>
        <begin position="3420"/>
        <end position="3431"/>
    </location>
</feature>
<feature type="compositionally biased region" description="Basic and acidic residues" evidence="11">
    <location>
        <begin position="1872"/>
        <end position="1884"/>
    </location>
</feature>
<feature type="compositionally biased region" description="Basic and acidic residues" evidence="11">
    <location>
        <begin position="1210"/>
        <end position="1221"/>
    </location>
</feature>
<evidence type="ECO:0000313" key="15">
    <source>
        <dbReference type="Proteomes" id="UP000198287"/>
    </source>
</evidence>
<dbReference type="SUPFAM" id="SSF47986">
    <property type="entry name" value="DEATH domain"/>
    <property type="match status" value="1"/>
</dbReference>
<keyword evidence="6 9" id="KW-0040">ANK repeat</keyword>
<dbReference type="Pfam" id="PF00531">
    <property type="entry name" value="Death"/>
    <property type="match status" value="1"/>
</dbReference>
<feature type="compositionally biased region" description="Basic and acidic residues" evidence="11">
    <location>
        <begin position="2185"/>
        <end position="2211"/>
    </location>
</feature>
<feature type="compositionally biased region" description="Basic and acidic residues" evidence="11">
    <location>
        <begin position="3997"/>
        <end position="4006"/>
    </location>
</feature>
<feature type="domain" description="ZU5" evidence="13">
    <location>
        <begin position="572"/>
        <end position="710"/>
    </location>
</feature>
<keyword evidence="10" id="KW-0175">Coiled coil</keyword>
<dbReference type="SUPFAM" id="SSF48403">
    <property type="entry name" value="Ankyrin repeat"/>
    <property type="match status" value="1"/>
</dbReference>
<feature type="compositionally biased region" description="Low complexity" evidence="11">
    <location>
        <begin position="3631"/>
        <end position="3649"/>
    </location>
</feature>
<feature type="compositionally biased region" description="Basic and acidic residues" evidence="11">
    <location>
        <begin position="3260"/>
        <end position="3271"/>
    </location>
</feature>
<feature type="compositionally biased region" description="Basic and acidic residues" evidence="11">
    <location>
        <begin position="1340"/>
        <end position="1349"/>
    </location>
</feature>
<feature type="compositionally biased region" description="Low complexity" evidence="11">
    <location>
        <begin position="1166"/>
        <end position="1190"/>
    </location>
</feature>
<feature type="region of interest" description="Disordered" evidence="11">
    <location>
        <begin position="1419"/>
        <end position="1514"/>
    </location>
</feature>
<feature type="region of interest" description="Disordered" evidence="11">
    <location>
        <begin position="2391"/>
        <end position="2651"/>
    </location>
</feature>
<keyword evidence="15" id="KW-1185">Reference proteome</keyword>
<feature type="compositionally biased region" description="Polar residues" evidence="11">
    <location>
        <begin position="3291"/>
        <end position="3300"/>
    </location>
</feature>
<dbReference type="PROSITE" id="PS50017">
    <property type="entry name" value="DEATH_DOMAIN"/>
    <property type="match status" value="1"/>
</dbReference>
<dbReference type="OMA" id="TNCQAAV"/>
<feature type="region of interest" description="Disordered" evidence="11">
    <location>
        <begin position="3047"/>
        <end position="3194"/>
    </location>
</feature>
<dbReference type="OrthoDB" id="20872at2759"/>
<feature type="compositionally biased region" description="Basic and acidic residues" evidence="11">
    <location>
        <begin position="3688"/>
        <end position="3699"/>
    </location>
</feature>
<feature type="compositionally biased region" description="Basic residues" evidence="11">
    <location>
        <begin position="4322"/>
        <end position="4331"/>
    </location>
</feature>
<feature type="region of interest" description="Disordered" evidence="11">
    <location>
        <begin position="1043"/>
        <end position="1375"/>
    </location>
</feature>
<feature type="compositionally biased region" description="Acidic residues" evidence="11">
    <location>
        <begin position="4250"/>
        <end position="4264"/>
    </location>
</feature>
<feature type="repeat" description="ANK" evidence="9">
    <location>
        <begin position="211"/>
        <end position="243"/>
    </location>
</feature>
<dbReference type="PANTHER" id="PTHR24123:SF141">
    <property type="entry name" value="ANKYRIN 2, ISOFORM U"/>
    <property type="match status" value="1"/>
</dbReference>
<feature type="region of interest" description="Disordered" evidence="11">
    <location>
        <begin position="1559"/>
        <end position="1585"/>
    </location>
</feature>
<evidence type="ECO:0000256" key="8">
    <source>
        <dbReference type="ARBA" id="ARBA00023212"/>
    </source>
</evidence>
<proteinExistence type="predicted"/>
<feature type="compositionally biased region" description="Gly residues" evidence="11">
    <location>
        <begin position="3810"/>
        <end position="3843"/>
    </location>
</feature>
<feature type="compositionally biased region" description="Basic and acidic residues" evidence="11">
    <location>
        <begin position="1670"/>
        <end position="1736"/>
    </location>
</feature>
<reference evidence="14 15" key="1">
    <citation type="submission" date="2015-12" db="EMBL/GenBank/DDBJ databases">
        <title>The genome of Folsomia candida.</title>
        <authorList>
            <person name="Faddeeva A."/>
            <person name="Derks M.F."/>
            <person name="Anvar Y."/>
            <person name="Smit S."/>
            <person name="Van Straalen N."/>
            <person name="Roelofs D."/>
        </authorList>
    </citation>
    <scope>NUCLEOTIDE SEQUENCE [LARGE SCALE GENOMIC DNA]</scope>
    <source>
        <strain evidence="14 15">VU population</strain>
        <tissue evidence="14">Whole body</tissue>
    </source>
</reference>
<feature type="compositionally biased region" description="Basic and acidic residues" evidence="11">
    <location>
        <begin position="4179"/>
        <end position="4192"/>
    </location>
</feature>
<feature type="compositionally biased region" description="Basic and acidic residues" evidence="11">
    <location>
        <begin position="3346"/>
        <end position="3363"/>
    </location>
</feature>
<feature type="compositionally biased region" description="Low complexity" evidence="11">
    <location>
        <begin position="3272"/>
        <end position="3281"/>
    </location>
</feature>
<comment type="subcellular location">
    <subcellularLocation>
        <location evidence="1">Cytoplasm</location>
        <location evidence="1">Cytoskeleton</location>
    </subcellularLocation>
    <subcellularLocation>
        <location evidence="2">Membrane</location>
    </subcellularLocation>
</comment>
<name>A0A226DE06_FOLCA</name>
<feature type="compositionally biased region" description="Basic and acidic residues" evidence="11">
    <location>
        <begin position="1151"/>
        <end position="1165"/>
    </location>
</feature>
<dbReference type="InterPro" id="IPR040745">
    <property type="entry name" value="Ankyrin_UPA"/>
</dbReference>
<dbReference type="PROSITE" id="PS51145">
    <property type="entry name" value="ZU5"/>
    <property type="match status" value="2"/>
</dbReference>
<feature type="compositionally biased region" description="Basic and acidic residues" evidence="11">
    <location>
        <begin position="2396"/>
        <end position="2540"/>
    </location>
</feature>
<dbReference type="Gene3D" id="2.60.40.2660">
    <property type="match status" value="1"/>
</dbReference>
<dbReference type="Gene3D" id="1.10.533.10">
    <property type="entry name" value="Death Domain, Fas"/>
    <property type="match status" value="1"/>
</dbReference>
<dbReference type="Proteomes" id="UP000198287">
    <property type="component" value="Unassembled WGS sequence"/>
</dbReference>
<feature type="compositionally biased region" description="Basic and acidic residues" evidence="11">
    <location>
        <begin position="3062"/>
        <end position="3082"/>
    </location>
</feature>
<feature type="region of interest" description="Disordered" evidence="11">
    <location>
        <begin position="2179"/>
        <end position="2222"/>
    </location>
</feature>
<feature type="compositionally biased region" description="Basic and acidic residues" evidence="11">
    <location>
        <begin position="1241"/>
        <end position="1254"/>
    </location>
</feature>
<evidence type="ECO:0000259" key="13">
    <source>
        <dbReference type="PROSITE" id="PS51145"/>
    </source>
</evidence>
<dbReference type="InterPro" id="IPR011029">
    <property type="entry name" value="DEATH-like_dom_sf"/>
</dbReference>
<evidence type="ECO:0000259" key="12">
    <source>
        <dbReference type="PROSITE" id="PS50017"/>
    </source>
</evidence>
<feature type="region of interest" description="Disordered" evidence="11">
    <location>
        <begin position="3260"/>
        <end position="3563"/>
    </location>
</feature>
<feature type="compositionally biased region" description="Polar residues" evidence="11">
    <location>
        <begin position="4275"/>
        <end position="4287"/>
    </location>
</feature>
<dbReference type="InterPro" id="IPR036770">
    <property type="entry name" value="Ankyrin_rpt-contain_sf"/>
</dbReference>
<feature type="compositionally biased region" description="Basic and acidic residues" evidence="11">
    <location>
        <begin position="1082"/>
        <end position="1108"/>
    </location>
</feature>
<comment type="caution">
    <text evidence="14">The sequence shown here is derived from an EMBL/GenBank/DDBJ whole genome shotgun (WGS) entry which is preliminary data.</text>
</comment>
<dbReference type="GO" id="GO:0007165">
    <property type="term" value="P:signal transduction"/>
    <property type="evidence" value="ECO:0007669"/>
    <property type="project" value="InterPro"/>
</dbReference>
<feature type="repeat" description="ANK" evidence="9">
    <location>
        <begin position="111"/>
        <end position="143"/>
    </location>
</feature>
<dbReference type="SMART" id="SM00005">
    <property type="entry name" value="DEATH"/>
    <property type="match status" value="1"/>
</dbReference>
<feature type="compositionally biased region" description="Low complexity" evidence="11">
    <location>
        <begin position="3527"/>
        <end position="3538"/>
    </location>
</feature>
<dbReference type="SMART" id="SM00248">
    <property type="entry name" value="ANK"/>
    <property type="match status" value="7"/>
</dbReference>
<keyword evidence="7" id="KW-0472">Membrane</keyword>
<feature type="compositionally biased region" description="Low complexity" evidence="11">
    <location>
        <begin position="3672"/>
        <end position="3687"/>
    </location>
</feature>
<feature type="region of interest" description="Disordered" evidence="11">
    <location>
        <begin position="1872"/>
        <end position="1925"/>
    </location>
</feature>
<dbReference type="STRING" id="158441.A0A226DE06"/>
<feature type="compositionally biased region" description="Low complexity" evidence="11">
    <location>
        <begin position="3760"/>
        <end position="3809"/>
    </location>
</feature>
<feature type="coiled-coil region" evidence="10">
    <location>
        <begin position="2962"/>
        <end position="3019"/>
    </location>
</feature>
<dbReference type="PROSITE" id="PS50088">
    <property type="entry name" value="ANK_REPEAT"/>
    <property type="match status" value="5"/>
</dbReference>
<dbReference type="InterPro" id="IPR051165">
    <property type="entry name" value="Multifunctional_ANK_Repeat"/>
</dbReference>
<evidence type="ECO:0000256" key="5">
    <source>
        <dbReference type="ARBA" id="ARBA00022737"/>
    </source>
</evidence>
<dbReference type="Pfam" id="PF12796">
    <property type="entry name" value="Ank_2"/>
    <property type="match status" value="3"/>
</dbReference>
<feature type="compositionally biased region" description="Low complexity" evidence="11">
    <location>
        <begin position="3090"/>
        <end position="3101"/>
    </location>
</feature>
<evidence type="ECO:0000256" key="3">
    <source>
        <dbReference type="ARBA" id="ARBA00022490"/>
    </source>
</evidence>
<feature type="compositionally biased region" description="Basic and acidic residues" evidence="11">
    <location>
        <begin position="1293"/>
        <end position="1306"/>
    </location>
</feature>
<feature type="compositionally biased region" description="Low complexity" evidence="11">
    <location>
        <begin position="3390"/>
        <end position="3416"/>
    </location>
</feature>
<dbReference type="Gene3D" id="1.25.40.20">
    <property type="entry name" value="Ankyrin repeat-containing domain"/>
    <property type="match status" value="1"/>
</dbReference>
<dbReference type="GO" id="GO:0005856">
    <property type="term" value="C:cytoskeleton"/>
    <property type="evidence" value="ECO:0007669"/>
    <property type="project" value="UniProtKB-SubCell"/>
</dbReference>
<feature type="compositionally biased region" description="Basic and acidic residues" evidence="11">
    <location>
        <begin position="2912"/>
        <end position="2952"/>
    </location>
</feature>
<feature type="repeat" description="ANK" evidence="9">
    <location>
        <begin position="144"/>
        <end position="176"/>
    </location>
</feature>
<feature type="compositionally biased region" description="Acidic residues" evidence="11">
    <location>
        <begin position="1459"/>
        <end position="1487"/>
    </location>
</feature>
<evidence type="ECO:0000256" key="9">
    <source>
        <dbReference type="PROSITE-ProRule" id="PRU00023"/>
    </source>
</evidence>
<accession>A0A226DE06</accession>
<dbReference type="Gene3D" id="2.60.220.30">
    <property type="match status" value="2"/>
</dbReference>
<feature type="compositionally biased region" description="Basic and acidic residues" evidence="11">
    <location>
        <begin position="1632"/>
        <end position="1657"/>
    </location>
</feature>
<feature type="compositionally biased region" description="Basic and acidic residues" evidence="11">
    <location>
        <begin position="1786"/>
        <end position="1803"/>
    </location>
</feature>
<evidence type="ECO:0000256" key="1">
    <source>
        <dbReference type="ARBA" id="ARBA00004245"/>
    </source>
</evidence>
<dbReference type="GO" id="GO:0016020">
    <property type="term" value="C:membrane"/>
    <property type="evidence" value="ECO:0007669"/>
    <property type="project" value="UniProtKB-SubCell"/>
</dbReference>
<feature type="compositionally biased region" description="Low complexity" evidence="11">
    <location>
        <begin position="3844"/>
        <end position="3869"/>
    </location>
</feature>
<feature type="compositionally biased region" description="Low complexity" evidence="11">
    <location>
        <begin position="3119"/>
        <end position="3132"/>
    </location>
</feature>
<evidence type="ECO:0000313" key="14">
    <source>
        <dbReference type="EMBL" id="OXA43360.1"/>
    </source>
</evidence>
<dbReference type="InterPro" id="IPR000906">
    <property type="entry name" value="ZU5_dom"/>
</dbReference>
<feature type="region of interest" description="Disordered" evidence="11">
    <location>
        <begin position="2793"/>
        <end position="2952"/>
    </location>
</feature>
<feature type="compositionally biased region" description="Low complexity" evidence="11">
    <location>
        <begin position="3712"/>
        <end position="3730"/>
    </location>
</feature>
<feature type="compositionally biased region" description="Basic and acidic residues" evidence="11">
    <location>
        <begin position="2793"/>
        <end position="2899"/>
    </location>
</feature>
<feature type="compositionally biased region" description="Basic and acidic residues" evidence="11">
    <location>
        <begin position="2547"/>
        <end position="2651"/>
    </location>
</feature>
<feature type="region of interest" description="Disordered" evidence="11">
    <location>
        <begin position="2105"/>
        <end position="2131"/>
    </location>
</feature>
<dbReference type="CDD" id="cd08317">
    <property type="entry name" value="Death_ank"/>
    <property type="match status" value="1"/>
</dbReference>